<name>A0ABS2CBY3_9NEIS</name>
<proteinExistence type="inferred from homology"/>
<dbReference type="CDD" id="cd06662">
    <property type="entry name" value="SURF1"/>
    <property type="match status" value="1"/>
</dbReference>
<evidence type="ECO:0000313" key="8">
    <source>
        <dbReference type="Proteomes" id="UP001195660"/>
    </source>
</evidence>
<keyword evidence="8" id="KW-1185">Reference proteome</keyword>
<evidence type="ECO:0000256" key="3">
    <source>
        <dbReference type="ARBA" id="ARBA00022692"/>
    </source>
</evidence>
<keyword evidence="5 6" id="KW-0472">Membrane</keyword>
<evidence type="ECO:0000256" key="1">
    <source>
        <dbReference type="ARBA" id="ARBA00004370"/>
    </source>
</evidence>
<dbReference type="PANTHER" id="PTHR23427">
    <property type="entry name" value="SURFEIT LOCUS PROTEIN"/>
    <property type="match status" value="1"/>
</dbReference>
<keyword evidence="4 6" id="KW-1133">Transmembrane helix</keyword>
<comment type="subcellular location">
    <subcellularLocation>
        <location evidence="6">Cell membrane</location>
        <topology evidence="6">Multi-pass membrane protein</topology>
    </subcellularLocation>
    <subcellularLocation>
        <location evidence="1">Membrane</location>
    </subcellularLocation>
</comment>
<accession>A0ABS2CBY3</accession>
<dbReference type="EMBL" id="WOFE01000003">
    <property type="protein sequence ID" value="MBM5571655.1"/>
    <property type="molecule type" value="Genomic_DNA"/>
</dbReference>
<keyword evidence="3 6" id="KW-0812">Transmembrane</keyword>
<feature type="transmembrane region" description="Helical" evidence="6">
    <location>
        <begin position="243"/>
        <end position="262"/>
    </location>
</feature>
<dbReference type="InterPro" id="IPR045214">
    <property type="entry name" value="Surf1/Surf4"/>
</dbReference>
<evidence type="ECO:0000256" key="6">
    <source>
        <dbReference type="RuleBase" id="RU363076"/>
    </source>
</evidence>
<protein>
    <recommendedName>
        <fullName evidence="6">SURF1-like protein</fullName>
    </recommendedName>
</protein>
<dbReference type="PROSITE" id="PS50895">
    <property type="entry name" value="SURF1"/>
    <property type="match status" value="1"/>
</dbReference>
<sequence>MRQVNAYSRPCEAPRISRVKAWPISTMMARSTMMTTIFISNPPLHQTRPSRQVLRQRQYAALLSLAGLVLLTVMLGVWQLWRAQQKQILLNEITAQQALPELTWSQGIPPPWRVLRLEGQWLNQAEIMLDQRVLDGRVGYHLITPFQLKDGSIIMVNRGWWSPGERINPPLATGLPRVVVQPLPRFFELDDAVIQGRVFQNLDFGRFAAWAHLPLPVAYGIATEAPLGIQALKTNPPLAVERHLAYALSWWCMSGLGFFLWLRFYRATKAVYVAQD</sequence>
<evidence type="ECO:0000256" key="2">
    <source>
        <dbReference type="ARBA" id="ARBA00007165"/>
    </source>
</evidence>
<evidence type="ECO:0000313" key="7">
    <source>
        <dbReference type="EMBL" id="MBM5571655.1"/>
    </source>
</evidence>
<reference evidence="7 8" key="1">
    <citation type="submission" date="2019-11" db="EMBL/GenBank/DDBJ databases">
        <title>Novel Deefgea species.</title>
        <authorList>
            <person name="Han J.-H."/>
        </authorList>
    </citation>
    <scope>NUCLEOTIDE SEQUENCE [LARGE SCALE GENOMIC DNA]</scope>
    <source>
        <strain evidence="7 8">LMG 24817</strain>
    </source>
</reference>
<dbReference type="InterPro" id="IPR002994">
    <property type="entry name" value="Surf1/Shy1"/>
</dbReference>
<feature type="transmembrane region" description="Helical" evidence="6">
    <location>
        <begin position="59"/>
        <end position="81"/>
    </location>
</feature>
<keyword evidence="6" id="KW-1003">Cell membrane</keyword>
<organism evidence="7 8">
    <name type="scientific">Deefgea chitinilytica</name>
    <dbReference type="NCBI Taxonomy" id="570276"/>
    <lineage>
        <taxon>Bacteria</taxon>
        <taxon>Pseudomonadati</taxon>
        <taxon>Pseudomonadota</taxon>
        <taxon>Betaproteobacteria</taxon>
        <taxon>Neisseriales</taxon>
        <taxon>Chitinibacteraceae</taxon>
        <taxon>Deefgea</taxon>
    </lineage>
</organism>
<dbReference type="PANTHER" id="PTHR23427:SF2">
    <property type="entry name" value="SURFEIT LOCUS PROTEIN 1"/>
    <property type="match status" value="1"/>
</dbReference>
<dbReference type="Pfam" id="PF02104">
    <property type="entry name" value="SURF1"/>
    <property type="match status" value="1"/>
</dbReference>
<evidence type="ECO:0000256" key="5">
    <source>
        <dbReference type="ARBA" id="ARBA00023136"/>
    </source>
</evidence>
<comment type="similarity">
    <text evidence="2 6">Belongs to the SURF1 family.</text>
</comment>
<gene>
    <name evidence="7" type="ORF">GM173_08690</name>
</gene>
<dbReference type="Proteomes" id="UP001195660">
    <property type="component" value="Unassembled WGS sequence"/>
</dbReference>
<comment type="caution">
    <text evidence="7">The sequence shown here is derived from an EMBL/GenBank/DDBJ whole genome shotgun (WGS) entry which is preliminary data.</text>
</comment>
<evidence type="ECO:0000256" key="4">
    <source>
        <dbReference type="ARBA" id="ARBA00022989"/>
    </source>
</evidence>